<evidence type="ECO:0000313" key="1">
    <source>
        <dbReference type="EMBL" id="NAO74714.1"/>
    </source>
</evidence>
<dbReference type="AlphaFoldDB" id="A0A6B2ANT9"/>
<accession>A0A6B2ANT9</accession>
<organism evidence="1">
    <name type="scientific">Pseudomonas syringae</name>
    <dbReference type="NCBI Taxonomy" id="317"/>
    <lineage>
        <taxon>Bacteria</taxon>
        <taxon>Pseudomonadati</taxon>
        <taxon>Pseudomonadota</taxon>
        <taxon>Gammaproteobacteria</taxon>
        <taxon>Pseudomonadales</taxon>
        <taxon>Pseudomonadaceae</taxon>
        <taxon>Pseudomonas</taxon>
    </lineage>
</organism>
<dbReference type="EMBL" id="VLIF01000001">
    <property type="protein sequence ID" value="NAO74714.1"/>
    <property type="molecule type" value="Genomic_DNA"/>
</dbReference>
<reference evidence="1" key="1">
    <citation type="journal article" date="2020" name="Phytopathology">
        <title>Zucchini vein clearing disease is caused by several lineages within Pseudomonas syringae species complex.</title>
        <authorList>
            <person name="Lacault C."/>
            <person name="Briand M."/>
            <person name="Jacques M.A."/>
            <person name="Darrasse A."/>
        </authorList>
    </citation>
    <scope>NUCLEOTIDE SEQUENCE</scope>
    <source>
        <strain evidence="1">P123</strain>
    </source>
</reference>
<name>A0A6B2ANT9_PSESX</name>
<comment type="caution">
    <text evidence="1">The sequence shown here is derived from an EMBL/GenBank/DDBJ whole genome shotgun (WGS) entry which is preliminary data.</text>
</comment>
<protein>
    <submittedName>
        <fullName evidence="1">TraJ protein</fullName>
    </submittedName>
</protein>
<sequence length="47" mass="5395">MESITLWLAEKRGESANSIDVESLMMEFWRLQVAIGMKMGTIVKVHK</sequence>
<proteinExistence type="predicted"/>
<gene>
    <name evidence="1" type="ORF">PspP123CL_01610</name>
</gene>